<keyword evidence="6" id="KW-1185">Reference proteome</keyword>
<protein>
    <submittedName>
        <fullName evidence="5">Putative ABC transporter ATP-binding protein</fullName>
    </submittedName>
</protein>
<dbReference type="GO" id="GO:0005524">
    <property type="term" value="F:ATP binding"/>
    <property type="evidence" value="ECO:0007669"/>
    <property type="project" value="UniProtKB-KW"/>
</dbReference>
<dbReference type="InterPro" id="IPR015854">
    <property type="entry name" value="ABC_transpr_LolD-like"/>
</dbReference>
<dbReference type="InterPro" id="IPR003593">
    <property type="entry name" value="AAA+_ATPase"/>
</dbReference>
<dbReference type="PANTHER" id="PTHR24220">
    <property type="entry name" value="IMPORT ATP-BINDING PROTEIN"/>
    <property type="match status" value="1"/>
</dbReference>
<organism evidence="5 6">
    <name type="scientific">Caldilinea aerophila (strain DSM 14535 / JCM 11387 / NBRC 104270 / STL-6-O1)</name>
    <dbReference type="NCBI Taxonomy" id="926550"/>
    <lineage>
        <taxon>Bacteria</taxon>
        <taxon>Bacillati</taxon>
        <taxon>Chloroflexota</taxon>
        <taxon>Caldilineae</taxon>
        <taxon>Caldilineales</taxon>
        <taxon>Caldilineaceae</taxon>
        <taxon>Caldilinea</taxon>
    </lineage>
</organism>
<evidence type="ECO:0000313" key="5">
    <source>
        <dbReference type="EMBL" id="BAL99375.1"/>
    </source>
</evidence>
<accession>I0I288</accession>
<dbReference type="GO" id="GO:0098796">
    <property type="term" value="C:membrane protein complex"/>
    <property type="evidence" value="ECO:0007669"/>
    <property type="project" value="UniProtKB-ARBA"/>
</dbReference>
<dbReference type="Gene3D" id="3.40.50.300">
    <property type="entry name" value="P-loop containing nucleotide triphosphate hydrolases"/>
    <property type="match status" value="1"/>
</dbReference>
<dbReference type="EMBL" id="AP012337">
    <property type="protein sequence ID" value="BAL99375.1"/>
    <property type="molecule type" value="Genomic_DNA"/>
</dbReference>
<keyword evidence="2" id="KW-0547">Nucleotide-binding</keyword>
<dbReference type="SMART" id="SM00382">
    <property type="entry name" value="AAA"/>
    <property type="match status" value="1"/>
</dbReference>
<evidence type="ECO:0000256" key="3">
    <source>
        <dbReference type="ARBA" id="ARBA00022840"/>
    </source>
</evidence>
<name>I0I288_CALAS</name>
<keyword evidence="1" id="KW-0813">Transport</keyword>
<dbReference type="RefSeq" id="WP_014432615.1">
    <property type="nucleotide sequence ID" value="NC_017079.1"/>
</dbReference>
<dbReference type="OrthoDB" id="9804270at2"/>
<dbReference type="InterPro" id="IPR027417">
    <property type="entry name" value="P-loop_NTPase"/>
</dbReference>
<dbReference type="GO" id="GO:0022857">
    <property type="term" value="F:transmembrane transporter activity"/>
    <property type="evidence" value="ECO:0007669"/>
    <property type="project" value="TreeGrafter"/>
</dbReference>
<dbReference type="PROSITE" id="PS50893">
    <property type="entry name" value="ABC_TRANSPORTER_2"/>
    <property type="match status" value="1"/>
</dbReference>
<evidence type="ECO:0000256" key="1">
    <source>
        <dbReference type="ARBA" id="ARBA00022448"/>
    </source>
</evidence>
<evidence type="ECO:0000259" key="4">
    <source>
        <dbReference type="PROSITE" id="PS50893"/>
    </source>
</evidence>
<dbReference type="InterPro" id="IPR017871">
    <property type="entry name" value="ABC_transporter-like_CS"/>
</dbReference>
<feature type="domain" description="ABC transporter" evidence="4">
    <location>
        <begin position="41"/>
        <end position="264"/>
    </location>
</feature>
<dbReference type="FunFam" id="3.40.50.300:FF:000032">
    <property type="entry name" value="Export ABC transporter ATP-binding protein"/>
    <property type="match status" value="1"/>
</dbReference>
<dbReference type="InterPro" id="IPR017911">
    <property type="entry name" value="MacB-like_ATP-bd"/>
</dbReference>
<evidence type="ECO:0000313" key="6">
    <source>
        <dbReference type="Proteomes" id="UP000007880"/>
    </source>
</evidence>
<dbReference type="STRING" id="926550.CLDAP_13360"/>
<evidence type="ECO:0000256" key="2">
    <source>
        <dbReference type="ARBA" id="ARBA00022741"/>
    </source>
</evidence>
<proteinExistence type="predicted"/>
<dbReference type="eggNOG" id="COG1136">
    <property type="taxonomic scope" value="Bacteria"/>
</dbReference>
<gene>
    <name evidence="5" type="ordered locus">CLDAP_13360</name>
</gene>
<sequence>MHLLLKWKRERIVAAQPVNGFHENVASAVDRSVDCAARPIIDLRGVVKVYETPTGPFMALKGIDLQVARGEFLAVVGKSGSGKSTLINMFTGIDHPTDGEVIVADTPIRRLNEGQMAEWRGRTMGIVFQFFQLLPTLTVVENVMIPMDLAGMYSLSERYTRAMHLLEQVGMADDAHKFPATLSVGQAQRAAIARALANDPPIVVADEPTGNLDTRNAALVFDLFVSLAEAGKTIVMVTHDDELARRTQRTVTIADGRIVDEVRR</sequence>
<dbReference type="Proteomes" id="UP000007880">
    <property type="component" value="Chromosome"/>
</dbReference>
<reference evidence="5 6" key="1">
    <citation type="submission" date="2012-02" db="EMBL/GenBank/DDBJ databases">
        <title>Complete genome sequence of Caldilinea aerophila DSM 14535 (= NBRC 102666).</title>
        <authorList>
            <person name="Oguchi A."/>
            <person name="Hosoyama A."/>
            <person name="Sekine M."/>
            <person name="Fukai R."/>
            <person name="Kato Y."/>
            <person name="Nakamura S."/>
            <person name="Hanada S."/>
            <person name="Yamazaki S."/>
            <person name="Fujita N."/>
        </authorList>
    </citation>
    <scope>NUCLEOTIDE SEQUENCE [LARGE SCALE GENOMIC DNA]</scope>
    <source>
        <strain evidence="6">DSM 14535 / JCM 11387 / NBRC 104270 / STL-6-O1</strain>
    </source>
</reference>
<dbReference type="CDD" id="cd03255">
    <property type="entry name" value="ABC_MJ0796_LolCDE_FtsE"/>
    <property type="match status" value="1"/>
</dbReference>
<dbReference type="AlphaFoldDB" id="I0I288"/>
<dbReference type="HOGENOM" id="CLU_000604_1_22_0"/>
<dbReference type="KEGG" id="cap:CLDAP_13360"/>
<keyword evidence="3 5" id="KW-0067">ATP-binding</keyword>
<dbReference type="Pfam" id="PF00005">
    <property type="entry name" value="ABC_tran"/>
    <property type="match status" value="1"/>
</dbReference>
<dbReference type="SUPFAM" id="SSF52540">
    <property type="entry name" value="P-loop containing nucleoside triphosphate hydrolases"/>
    <property type="match status" value="1"/>
</dbReference>
<dbReference type="GO" id="GO:0005886">
    <property type="term" value="C:plasma membrane"/>
    <property type="evidence" value="ECO:0007669"/>
    <property type="project" value="TreeGrafter"/>
</dbReference>
<dbReference type="PROSITE" id="PS00211">
    <property type="entry name" value="ABC_TRANSPORTER_1"/>
    <property type="match status" value="1"/>
</dbReference>
<dbReference type="GO" id="GO:0016887">
    <property type="term" value="F:ATP hydrolysis activity"/>
    <property type="evidence" value="ECO:0007669"/>
    <property type="project" value="InterPro"/>
</dbReference>
<dbReference type="InterPro" id="IPR003439">
    <property type="entry name" value="ABC_transporter-like_ATP-bd"/>
</dbReference>
<dbReference type="PANTHER" id="PTHR24220:SF86">
    <property type="entry name" value="ABC TRANSPORTER ABCH.1"/>
    <property type="match status" value="1"/>
</dbReference>